<proteinExistence type="predicted"/>
<name>A0A6T1M4I0_9DINO</name>
<organism evidence="3">
    <name type="scientific">Alexandrium monilatum</name>
    <dbReference type="NCBI Taxonomy" id="311494"/>
    <lineage>
        <taxon>Eukaryota</taxon>
        <taxon>Sar</taxon>
        <taxon>Alveolata</taxon>
        <taxon>Dinophyceae</taxon>
        <taxon>Gonyaulacales</taxon>
        <taxon>Pyrocystaceae</taxon>
        <taxon>Alexandrium</taxon>
    </lineage>
</organism>
<evidence type="ECO:0000313" key="2">
    <source>
        <dbReference type="EMBL" id="CAE4658459.1"/>
    </source>
</evidence>
<evidence type="ECO:0000313" key="3">
    <source>
        <dbReference type="EMBL" id="CAE4658462.1"/>
    </source>
</evidence>
<reference evidence="3" key="1">
    <citation type="submission" date="2021-01" db="EMBL/GenBank/DDBJ databases">
        <authorList>
            <person name="Corre E."/>
            <person name="Pelletier E."/>
            <person name="Niang G."/>
            <person name="Scheremetjew M."/>
            <person name="Finn R."/>
            <person name="Kale V."/>
            <person name="Holt S."/>
            <person name="Cochrane G."/>
            <person name="Meng A."/>
            <person name="Brown T."/>
            <person name="Cohen L."/>
        </authorList>
    </citation>
    <scope>NUCLEOTIDE SEQUENCE</scope>
    <source>
        <strain evidence="3">CCMP3105</strain>
    </source>
</reference>
<sequence>MDAPIAAEGAPAYIRSRLGPGPRRLREQPSLEEEVSSILRGVSSTMDQYQKKAEADYYPFDDEPGHNNSDGCLWCARYDVCEHCGAPRCKEAPAEVLPLQLHQHLGGHLGAASLQGNHGSGTSHRGDDVAPRFPGMPTLNCPWSPVAAKVFSILQADAGQPHMAASSVLAIPSRIWCGFVQGKEPIPADPQQQHVYFRGHIHFTRWLFSQPRGQVIPHAILVSSWREARACVQAIRAAQTGLLVGLRDDEKRTPLHNVVGFVPPGTLPGIAVGSMIIIAESDQEKDRASRFASRRPLDNVRVDVCPVLCEVK</sequence>
<evidence type="ECO:0000256" key="1">
    <source>
        <dbReference type="SAM" id="MobiDB-lite"/>
    </source>
</evidence>
<gene>
    <name evidence="2" type="ORF">AMON00008_LOCUS58156</name>
    <name evidence="3" type="ORF">AMON00008_LOCUS58158</name>
</gene>
<dbReference type="AlphaFoldDB" id="A0A6T1M4I0"/>
<accession>A0A6T1M4I0</accession>
<feature type="region of interest" description="Disordered" evidence="1">
    <location>
        <begin position="1"/>
        <end position="33"/>
    </location>
</feature>
<protein>
    <submittedName>
        <fullName evidence="3">Uncharacterized protein</fullName>
    </submittedName>
</protein>
<dbReference type="EMBL" id="HBNR01081343">
    <property type="protein sequence ID" value="CAE4658459.1"/>
    <property type="molecule type" value="Transcribed_RNA"/>
</dbReference>
<dbReference type="EMBL" id="HBNR01081346">
    <property type="protein sequence ID" value="CAE4658462.1"/>
    <property type="molecule type" value="Transcribed_RNA"/>
</dbReference>